<evidence type="ECO:0000313" key="2">
    <source>
        <dbReference type="Proteomes" id="UP000003477"/>
    </source>
</evidence>
<evidence type="ECO:0008006" key="3">
    <source>
        <dbReference type="Google" id="ProtNLM"/>
    </source>
</evidence>
<reference evidence="1 2" key="1">
    <citation type="journal article" date="2011" name="Front. Microbiol.">
        <title>Two Strains of Crocosphaera watsonii with Highly Conserved Genomes are Distinguished by Strain-Specific Features.</title>
        <authorList>
            <person name="Bench S.R."/>
            <person name="Ilikchyan I.N."/>
            <person name="Tripp H.J."/>
            <person name="Zehr J.P."/>
        </authorList>
    </citation>
    <scope>NUCLEOTIDE SEQUENCE [LARGE SCALE GENOMIC DNA]</scope>
    <source>
        <strain evidence="1 2">WH 0003</strain>
    </source>
</reference>
<dbReference type="GeneID" id="88768308"/>
<dbReference type="Gene3D" id="3.10.100.10">
    <property type="entry name" value="Mannose-Binding Protein A, subunit A"/>
    <property type="match status" value="1"/>
</dbReference>
<dbReference type="EMBL" id="AESD01000737">
    <property type="protein sequence ID" value="EHJ10293.1"/>
    <property type="molecule type" value="Genomic_DNA"/>
</dbReference>
<dbReference type="RefSeq" id="WP_007312751.1">
    <property type="nucleotide sequence ID" value="NZ_AESD01000737.1"/>
</dbReference>
<proteinExistence type="predicted"/>
<comment type="caution">
    <text evidence="1">The sequence shown here is derived from an EMBL/GenBank/DDBJ whole genome shotgun (WGS) entry which is preliminary data.</text>
</comment>
<accession>G5JBY7</accession>
<dbReference type="AlphaFoldDB" id="G5JBY7"/>
<dbReference type="Proteomes" id="UP000003477">
    <property type="component" value="Unassembled WGS sequence"/>
</dbReference>
<protein>
    <recommendedName>
        <fullName evidence="3">PEP-CTERM sorting domain-containing protein</fullName>
    </recommendedName>
</protein>
<organism evidence="1 2">
    <name type="scientific">Crocosphaera watsonii WH 0003</name>
    <dbReference type="NCBI Taxonomy" id="423471"/>
    <lineage>
        <taxon>Bacteria</taxon>
        <taxon>Bacillati</taxon>
        <taxon>Cyanobacteriota</taxon>
        <taxon>Cyanophyceae</taxon>
        <taxon>Oscillatoriophycideae</taxon>
        <taxon>Chroococcales</taxon>
        <taxon>Aphanothecaceae</taxon>
        <taxon>Crocosphaera</taxon>
    </lineage>
</organism>
<name>G5JBY7_CROWT</name>
<evidence type="ECO:0000313" key="1">
    <source>
        <dbReference type="EMBL" id="EHJ10293.1"/>
    </source>
</evidence>
<dbReference type="InterPro" id="IPR016186">
    <property type="entry name" value="C-type_lectin-like/link_sf"/>
</dbReference>
<sequence length="261" mass="28087">MIGWNKLQINFKSLSFSILSGVAWANFGNPQLVQALTLIPSDLNPGDQYRLVFVTSTTRNALSTQISDYNAFVDATAKAEDSLLKDLDTTWNAIGSTSTVDARDNTNTNPEENIGVPIYLIDGNRVANNNADLWDGSILVQIDRTEKDNVVDRTPPFGFTNVWTGTNFEGFGRLNDELGTNNPHPVRGIANLSGISTGQSWIAGSFNIGIDSSFLFAMYGMSGTLTVPSVVAPSTPEPNGLLGLLTLRGLILAGTVSKSRK</sequence>
<gene>
    <name evidence="1" type="ORF">CWATWH0003_4948</name>
</gene>
<dbReference type="PATRIC" id="fig|423471.3.peg.4637"/>